<name>A0A392V9N6_9FABA</name>
<dbReference type="Proteomes" id="UP000265520">
    <property type="component" value="Unassembled WGS sequence"/>
</dbReference>
<keyword evidence="2" id="KW-1185">Reference proteome</keyword>
<dbReference type="AlphaFoldDB" id="A0A392V9N6"/>
<accession>A0A392V9N6</accession>
<evidence type="ECO:0000313" key="2">
    <source>
        <dbReference type="Proteomes" id="UP000265520"/>
    </source>
</evidence>
<feature type="non-terminal residue" evidence="1">
    <location>
        <position position="33"/>
    </location>
</feature>
<dbReference type="EMBL" id="LXQA011083540">
    <property type="protein sequence ID" value="MCI84143.1"/>
    <property type="molecule type" value="Genomic_DNA"/>
</dbReference>
<sequence>MQGGVVLLNAQSYYSRGALQPSSSSSSSASTKK</sequence>
<comment type="caution">
    <text evidence="1">The sequence shown here is derived from an EMBL/GenBank/DDBJ whole genome shotgun (WGS) entry which is preliminary data.</text>
</comment>
<protein>
    <submittedName>
        <fullName evidence="1">Uncharacterized protein</fullName>
    </submittedName>
</protein>
<proteinExistence type="predicted"/>
<organism evidence="1 2">
    <name type="scientific">Trifolium medium</name>
    <dbReference type="NCBI Taxonomy" id="97028"/>
    <lineage>
        <taxon>Eukaryota</taxon>
        <taxon>Viridiplantae</taxon>
        <taxon>Streptophyta</taxon>
        <taxon>Embryophyta</taxon>
        <taxon>Tracheophyta</taxon>
        <taxon>Spermatophyta</taxon>
        <taxon>Magnoliopsida</taxon>
        <taxon>eudicotyledons</taxon>
        <taxon>Gunneridae</taxon>
        <taxon>Pentapetalae</taxon>
        <taxon>rosids</taxon>
        <taxon>fabids</taxon>
        <taxon>Fabales</taxon>
        <taxon>Fabaceae</taxon>
        <taxon>Papilionoideae</taxon>
        <taxon>50 kb inversion clade</taxon>
        <taxon>NPAAA clade</taxon>
        <taxon>Hologalegina</taxon>
        <taxon>IRL clade</taxon>
        <taxon>Trifolieae</taxon>
        <taxon>Trifolium</taxon>
    </lineage>
</organism>
<reference evidence="1 2" key="1">
    <citation type="journal article" date="2018" name="Front. Plant Sci.">
        <title>Red Clover (Trifolium pratense) and Zigzag Clover (T. medium) - A Picture of Genomic Similarities and Differences.</title>
        <authorList>
            <person name="Dluhosova J."/>
            <person name="Istvanek J."/>
            <person name="Nedelnik J."/>
            <person name="Repkova J."/>
        </authorList>
    </citation>
    <scope>NUCLEOTIDE SEQUENCE [LARGE SCALE GENOMIC DNA]</scope>
    <source>
        <strain evidence="2">cv. 10/8</strain>
        <tissue evidence="1">Leaf</tissue>
    </source>
</reference>
<evidence type="ECO:0000313" key="1">
    <source>
        <dbReference type="EMBL" id="MCI84143.1"/>
    </source>
</evidence>